<accession>A0AAN8KZT3</accession>
<dbReference type="PANTHER" id="PTHR34179:SF1">
    <property type="entry name" value="TUMOR PROTEIN P53-INDUCIBLE PROTEIN 13"/>
    <property type="match status" value="1"/>
</dbReference>
<evidence type="ECO:0000313" key="2">
    <source>
        <dbReference type="EMBL" id="KAK6295766.1"/>
    </source>
</evidence>
<reference evidence="2 3" key="1">
    <citation type="submission" date="2021-04" db="EMBL/GenBank/DDBJ databases">
        <authorList>
            <person name="De Guttry C."/>
            <person name="Zahm M."/>
            <person name="Klopp C."/>
            <person name="Cabau C."/>
            <person name="Louis A."/>
            <person name="Berthelot C."/>
            <person name="Parey E."/>
            <person name="Roest Crollius H."/>
            <person name="Montfort J."/>
            <person name="Robinson-Rechavi M."/>
            <person name="Bucao C."/>
            <person name="Bouchez O."/>
            <person name="Gislard M."/>
            <person name="Lluch J."/>
            <person name="Milhes M."/>
            <person name="Lampietro C."/>
            <person name="Lopez Roques C."/>
            <person name="Donnadieu C."/>
            <person name="Braasch I."/>
            <person name="Desvignes T."/>
            <person name="Postlethwait J."/>
            <person name="Bobe J."/>
            <person name="Wedekind C."/>
            <person name="Guiguen Y."/>
        </authorList>
    </citation>
    <scope>NUCLEOTIDE SEQUENCE [LARGE SCALE GENOMIC DNA]</scope>
    <source>
        <strain evidence="2">Cs_M1</strain>
        <tissue evidence="2">Blood</tissue>
    </source>
</reference>
<dbReference type="GO" id="GO:0005737">
    <property type="term" value="C:cytoplasm"/>
    <property type="evidence" value="ECO:0007669"/>
    <property type="project" value="TreeGrafter"/>
</dbReference>
<dbReference type="AlphaFoldDB" id="A0AAN8KZT3"/>
<protein>
    <submittedName>
        <fullName evidence="2">Uncharacterized protein</fullName>
    </submittedName>
</protein>
<evidence type="ECO:0000313" key="3">
    <source>
        <dbReference type="Proteomes" id="UP001356427"/>
    </source>
</evidence>
<dbReference type="Proteomes" id="UP001356427">
    <property type="component" value="Unassembled WGS sequence"/>
</dbReference>
<feature type="region of interest" description="Disordered" evidence="1">
    <location>
        <begin position="141"/>
        <end position="183"/>
    </location>
</feature>
<keyword evidence="3" id="KW-1185">Reference proteome</keyword>
<organism evidence="2 3">
    <name type="scientific">Coregonus suidteri</name>
    <dbReference type="NCBI Taxonomy" id="861788"/>
    <lineage>
        <taxon>Eukaryota</taxon>
        <taxon>Metazoa</taxon>
        <taxon>Chordata</taxon>
        <taxon>Craniata</taxon>
        <taxon>Vertebrata</taxon>
        <taxon>Euteleostomi</taxon>
        <taxon>Actinopterygii</taxon>
        <taxon>Neopterygii</taxon>
        <taxon>Teleostei</taxon>
        <taxon>Protacanthopterygii</taxon>
        <taxon>Salmoniformes</taxon>
        <taxon>Salmonidae</taxon>
        <taxon>Coregoninae</taxon>
        <taxon>Coregonus</taxon>
    </lineage>
</organism>
<dbReference type="PANTHER" id="PTHR34179">
    <property type="entry name" value="TUMOR PROTEIN P53-INDUCIBLE PROTEIN 13"/>
    <property type="match status" value="1"/>
</dbReference>
<dbReference type="EMBL" id="JAGTTL010000033">
    <property type="protein sequence ID" value="KAK6295766.1"/>
    <property type="molecule type" value="Genomic_DNA"/>
</dbReference>
<gene>
    <name evidence="2" type="ORF">J4Q44_G00334790</name>
</gene>
<comment type="caution">
    <text evidence="2">The sequence shown here is derived from an EMBL/GenBank/DDBJ whole genome shotgun (WGS) entry which is preliminary data.</text>
</comment>
<name>A0AAN8KZT3_9TELE</name>
<evidence type="ECO:0000256" key="1">
    <source>
        <dbReference type="SAM" id="MobiDB-lite"/>
    </source>
</evidence>
<sequence length="183" mass="20720">MWQACDNGKLFLGRDLPPSVVWSCPVISWTLPSRLNTSAWTPITYNHTIPKSATCCCLSDYIITKHPDLSTHRPLALVSWGRTLELSQVTMPEVCDWLQLTAARGNRGDSLRQCCEESLSLLLDGRLEVTDWGRGRVHKSRAALRNEEKQSPRSTGLPWTEPSRTESRNMEPHSSLKHRAQLQ</sequence>
<proteinExistence type="predicted"/>